<sequence length="150" mass="16816">MVVSHEPMLGRRGLQSTARLLREFDPDWMHGPVSLSIYYGHISHGWLHSFAYYPQLAGQWGAGKPGPMSVLLTVVVLEPIECLGNSVAETELCVHPGGEGHLNAELSRMDHHPRWKSVLDFSKSKSVTEYSEDWHSPNCPSLPCFMISLY</sequence>
<evidence type="ECO:0000313" key="1">
    <source>
        <dbReference type="EMBL" id="KFO37600.1"/>
    </source>
</evidence>
<dbReference type="Proteomes" id="UP000028990">
    <property type="component" value="Unassembled WGS sequence"/>
</dbReference>
<protein>
    <submittedName>
        <fullName evidence="1">Uncharacterized protein</fullName>
    </submittedName>
</protein>
<reference evidence="1 2" key="1">
    <citation type="submission" date="2013-11" db="EMBL/GenBank/DDBJ databases">
        <title>The Damaraland mole rat (Fukomys damarensis) genome and evolution of African mole rats.</title>
        <authorList>
            <person name="Gladyshev V.N."/>
            <person name="Fang X."/>
        </authorList>
    </citation>
    <scope>NUCLEOTIDE SEQUENCE [LARGE SCALE GENOMIC DNA]</scope>
    <source>
        <tissue evidence="1">Liver</tissue>
    </source>
</reference>
<name>A0A091E4U4_FUKDA</name>
<dbReference type="AlphaFoldDB" id="A0A091E4U4"/>
<dbReference type="EMBL" id="KN120773">
    <property type="protein sequence ID" value="KFO37600.1"/>
    <property type="molecule type" value="Genomic_DNA"/>
</dbReference>
<proteinExistence type="predicted"/>
<gene>
    <name evidence="1" type="ORF">H920_00977</name>
</gene>
<evidence type="ECO:0000313" key="2">
    <source>
        <dbReference type="Proteomes" id="UP000028990"/>
    </source>
</evidence>
<organism evidence="1 2">
    <name type="scientific">Fukomys damarensis</name>
    <name type="common">Damaraland mole rat</name>
    <name type="synonym">Cryptomys damarensis</name>
    <dbReference type="NCBI Taxonomy" id="885580"/>
    <lineage>
        <taxon>Eukaryota</taxon>
        <taxon>Metazoa</taxon>
        <taxon>Chordata</taxon>
        <taxon>Craniata</taxon>
        <taxon>Vertebrata</taxon>
        <taxon>Euteleostomi</taxon>
        <taxon>Mammalia</taxon>
        <taxon>Eutheria</taxon>
        <taxon>Euarchontoglires</taxon>
        <taxon>Glires</taxon>
        <taxon>Rodentia</taxon>
        <taxon>Hystricomorpha</taxon>
        <taxon>Bathyergidae</taxon>
        <taxon>Fukomys</taxon>
    </lineage>
</organism>
<accession>A0A091E4U4</accession>
<keyword evidence="2" id="KW-1185">Reference proteome</keyword>